<reference evidence="1" key="1">
    <citation type="submission" date="2021-06" db="EMBL/GenBank/DDBJ databases">
        <authorList>
            <person name="Kallberg Y."/>
            <person name="Tangrot J."/>
            <person name="Rosling A."/>
        </authorList>
    </citation>
    <scope>NUCLEOTIDE SEQUENCE</scope>
    <source>
        <strain evidence="1">MA453B</strain>
    </source>
</reference>
<dbReference type="AlphaFoldDB" id="A0A9N8W7W7"/>
<keyword evidence="2" id="KW-1185">Reference proteome</keyword>
<evidence type="ECO:0000313" key="1">
    <source>
        <dbReference type="EMBL" id="CAG8480445.1"/>
    </source>
</evidence>
<organism evidence="1 2">
    <name type="scientific">Dentiscutata erythropus</name>
    <dbReference type="NCBI Taxonomy" id="1348616"/>
    <lineage>
        <taxon>Eukaryota</taxon>
        <taxon>Fungi</taxon>
        <taxon>Fungi incertae sedis</taxon>
        <taxon>Mucoromycota</taxon>
        <taxon>Glomeromycotina</taxon>
        <taxon>Glomeromycetes</taxon>
        <taxon>Diversisporales</taxon>
        <taxon>Gigasporaceae</taxon>
        <taxon>Dentiscutata</taxon>
    </lineage>
</organism>
<protein>
    <submittedName>
        <fullName evidence="1">3866_t:CDS:1</fullName>
    </submittedName>
</protein>
<name>A0A9N8W7W7_9GLOM</name>
<proteinExistence type="predicted"/>
<comment type="caution">
    <text evidence="1">The sequence shown here is derived from an EMBL/GenBank/DDBJ whole genome shotgun (WGS) entry which is preliminary data.</text>
</comment>
<evidence type="ECO:0000313" key="2">
    <source>
        <dbReference type="Proteomes" id="UP000789405"/>
    </source>
</evidence>
<dbReference type="EMBL" id="CAJVPY010000565">
    <property type="protein sequence ID" value="CAG8480445.1"/>
    <property type="molecule type" value="Genomic_DNA"/>
</dbReference>
<accession>A0A9N8W7W7</accession>
<gene>
    <name evidence="1" type="ORF">DERYTH_LOCUS1899</name>
</gene>
<sequence>MLLDWSGRLEKAHGVFEKFALWVGFSLYPTFRELLAAFLT</sequence>
<dbReference type="Proteomes" id="UP000789405">
    <property type="component" value="Unassembled WGS sequence"/>
</dbReference>